<dbReference type="SUPFAM" id="SSF52029">
    <property type="entry name" value="GroEL apical domain-like"/>
    <property type="match status" value="1"/>
</dbReference>
<dbReference type="EMBL" id="JAYKXN010000001">
    <property type="protein sequence ID" value="KAK7317728.1"/>
    <property type="molecule type" value="Genomic_DNA"/>
</dbReference>
<reference evidence="1 2" key="1">
    <citation type="submission" date="2024-01" db="EMBL/GenBank/DDBJ databases">
        <title>The genomes of 5 underutilized Papilionoideae crops provide insights into root nodulation and disease resistance.</title>
        <authorList>
            <person name="Yuan L."/>
        </authorList>
    </citation>
    <scope>NUCLEOTIDE SEQUENCE [LARGE SCALE GENOMIC DNA]</scope>
    <source>
        <strain evidence="1">LY-2023</strain>
        <tissue evidence="1">Leaf</tissue>
    </source>
</reference>
<sequence>MDNSVTCNDDDEDQGLWIANWGEPTSMTSSKDEISGSYRFKEEKQGAIKEVMNGKFKALVGQLLKSVGVSSSDQGEKSWVDIVTSLSWEATSFLKPDAIGGNAMNPDGYVKVKCIAAGSRSQSQLIKGLVFKKHAAHKHMPTMYKNPRLLLISGVLSHSLNRLSAFDSMDQEKDDLKYKMDRIEICHPNVILVERIISRDIQESILAKRMTLVLDMKLHRLQRVARCTGSPILSCDDLNGQKLRYYDSIYFEKFVEEYDGAVEGGKRFIKTLMFIEGCPTRLGCTILLKGSHSDELKRIKMPKVKVKKLRP</sequence>
<dbReference type="InterPro" id="IPR027409">
    <property type="entry name" value="GroEL-like_apical_dom_sf"/>
</dbReference>
<dbReference type="Pfam" id="PF00118">
    <property type="entry name" value="Cpn60_TCP1"/>
    <property type="match status" value="1"/>
</dbReference>
<dbReference type="FunFam" id="3.50.7.10:FF:000007">
    <property type="entry name" value="1-phosphatidylinositol 3-phosphate 5-kinase isoform X1"/>
    <property type="match status" value="1"/>
</dbReference>
<proteinExistence type="predicted"/>
<dbReference type="GO" id="GO:0046854">
    <property type="term" value="P:phosphatidylinositol phosphate biosynthetic process"/>
    <property type="evidence" value="ECO:0007669"/>
    <property type="project" value="TreeGrafter"/>
</dbReference>
<dbReference type="Proteomes" id="UP001359559">
    <property type="component" value="Unassembled WGS sequence"/>
</dbReference>
<accession>A0AAN9KK80</accession>
<dbReference type="InterPro" id="IPR002423">
    <property type="entry name" value="Cpn60/GroEL/TCP-1"/>
</dbReference>
<evidence type="ECO:0000313" key="1">
    <source>
        <dbReference type="EMBL" id="KAK7317728.1"/>
    </source>
</evidence>
<protein>
    <submittedName>
        <fullName evidence="1">Uncharacterized protein</fullName>
    </submittedName>
</protein>
<dbReference type="Gene3D" id="3.50.7.10">
    <property type="entry name" value="GroEL"/>
    <property type="match status" value="1"/>
</dbReference>
<gene>
    <name evidence="1" type="ORF">RJT34_02197</name>
</gene>
<dbReference type="PANTHER" id="PTHR45748:SF4">
    <property type="entry name" value="1-PHOSPHATIDYLINOSITOL-3-PHOSPHATE 5-KINASE FAB1D-RELATED"/>
    <property type="match status" value="1"/>
</dbReference>
<dbReference type="GO" id="GO:0000285">
    <property type="term" value="F:1-phosphatidylinositol-3-phosphate 5-kinase activity"/>
    <property type="evidence" value="ECO:0007669"/>
    <property type="project" value="TreeGrafter"/>
</dbReference>
<dbReference type="GO" id="GO:0010008">
    <property type="term" value="C:endosome membrane"/>
    <property type="evidence" value="ECO:0007669"/>
    <property type="project" value="TreeGrafter"/>
</dbReference>
<comment type="caution">
    <text evidence="1">The sequence shown here is derived from an EMBL/GenBank/DDBJ whole genome shotgun (WGS) entry which is preliminary data.</text>
</comment>
<evidence type="ECO:0000313" key="2">
    <source>
        <dbReference type="Proteomes" id="UP001359559"/>
    </source>
</evidence>
<dbReference type="AlphaFoldDB" id="A0AAN9KK80"/>
<dbReference type="PANTHER" id="PTHR45748">
    <property type="entry name" value="1-PHOSPHATIDYLINOSITOL 3-PHOSPHATE 5-KINASE-RELATED"/>
    <property type="match status" value="1"/>
</dbReference>
<organism evidence="1 2">
    <name type="scientific">Clitoria ternatea</name>
    <name type="common">Butterfly pea</name>
    <dbReference type="NCBI Taxonomy" id="43366"/>
    <lineage>
        <taxon>Eukaryota</taxon>
        <taxon>Viridiplantae</taxon>
        <taxon>Streptophyta</taxon>
        <taxon>Embryophyta</taxon>
        <taxon>Tracheophyta</taxon>
        <taxon>Spermatophyta</taxon>
        <taxon>Magnoliopsida</taxon>
        <taxon>eudicotyledons</taxon>
        <taxon>Gunneridae</taxon>
        <taxon>Pentapetalae</taxon>
        <taxon>rosids</taxon>
        <taxon>fabids</taxon>
        <taxon>Fabales</taxon>
        <taxon>Fabaceae</taxon>
        <taxon>Papilionoideae</taxon>
        <taxon>50 kb inversion clade</taxon>
        <taxon>NPAAA clade</taxon>
        <taxon>indigoferoid/millettioid clade</taxon>
        <taxon>Phaseoleae</taxon>
        <taxon>Clitoria</taxon>
    </lineage>
</organism>
<name>A0AAN9KK80_CLITE</name>
<keyword evidence="2" id="KW-1185">Reference proteome</keyword>
<dbReference type="GO" id="GO:0005524">
    <property type="term" value="F:ATP binding"/>
    <property type="evidence" value="ECO:0007669"/>
    <property type="project" value="InterPro"/>
</dbReference>